<dbReference type="EMBL" id="JAUHTB010000004">
    <property type="protein sequence ID" value="MDN4505526.1"/>
    <property type="molecule type" value="Genomic_DNA"/>
</dbReference>
<gene>
    <name evidence="1" type="ORF">QYF62_05615</name>
    <name evidence="2" type="ORF">R3P82_14190</name>
</gene>
<organism evidence="2 4">
    <name type="scientific">Dietzia maris</name>
    <dbReference type="NCBI Taxonomy" id="37915"/>
    <lineage>
        <taxon>Bacteria</taxon>
        <taxon>Bacillati</taxon>
        <taxon>Actinomycetota</taxon>
        <taxon>Actinomycetes</taxon>
        <taxon>Mycobacteriales</taxon>
        <taxon>Dietziaceae</taxon>
        <taxon>Dietzia</taxon>
    </lineage>
</organism>
<comment type="caution">
    <text evidence="2">The sequence shown here is derived from an EMBL/GenBank/DDBJ whole genome shotgun (WGS) entry which is preliminary data.</text>
</comment>
<evidence type="ECO:0000313" key="2">
    <source>
        <dbReference type="EMBL" id="MDV6300253.1"/>
    </source>
</evidence>
<evidence type="ECO:0000313" key="3">
    <source>
        <dbReference type="Proteomes" id="UP001172702"/>
    </source>
</evidence>
<name>A0AAE4U8B7_9ACTN</name>
<evidence type="ECO:0000313" key="4">
    <source>
        <dbReference type="Proteomes" id="UP001185873"/>
    </source>
</evidence>
<dbReference type="Proteomes" id="UP001172702">
    <property type="component" value="Unassembled WGS sequence"/>
</dbReference>
<proteinExistence type="predicted"/>
<dbReference type="RefSeq" id="WP_067714187.1">
    <property type="nucleotide sequence ID" value="NZ_CANNAK010000005.1"/>
</dbReference>
<sequence>MDTDEFDFRSSSPRARPLKVVAAALDPGHDPETDRQGQGQGYPVLLKLSRVLAPEEARLILERNPFLHAVAGSRKLIAMDTSVETLREQKDRLQLLLAEVEADALAEQARMRMEEHRAAELRLAELRRRNEVLGEIEW</sequence>
<dbReference type="AlphaFoldDB" id="A0AAE4U8B7"/>
<dbReference type="GeneID" id="36309609"/>
<protein>
    <submittedName>
        <fullName evidence="2">Uncharacterized protein</fullName>
    </submittedName>
</protein>
<dbReference type="EMBL" id="JAWLKJ010000003">
    <property type="protein sequence ID" value="MDV6300253.1"/>
    <property type="molecule type" value="Genomic_DNA"/>
</dbReference>
<dbReference type="Proteomes" id="UP001185873">
    <property type="component" value="Unassembled WGS sequence"/>
</dbReference>
<evidence type="ECO:0000313" key="1">
    <source>
        <dbReference type="EMBL" id="MDN4505526.1"/>
    </source>
</evidence>
<accession>A0AAE4U8B7</accession>
<keyword evidence="3" id="KW-1185">Reference proteome</keyword>
<reference evidence="1 3" key="1">
    <citation type="submission" date="2023-07" db="EMBL/GenBank/DDBJ databases">
        <title>Strategy for survival of the halotoleranting strain Dietzia MX2 from the Yakshinskoe mineral salts deposit.</title>
        <authorList>
            <person name="Kharitonova M.A."/>
            <person name="Kupriyanova-Ashina F.G."/>
            <person name="Shakirov T.R."/>
            <person name="Vafina M.S."/>
            <person name="Ilinskaya O.N."/>
        </authorList>
    </citation>
    <scope>NUCLEOTIDE SEQUENCE [LARGE SCALE GENOMIC DNA]</scope>
    <source>
        <strain evidence="1 3">MX2</strain>
    </source>
</reference>
<reference evidence="2" key="2">
    <citation type="submission" date="2023-10" db="EMBL/GenBank/DDBJ databases">
        <title>Development of a sustainable strategy for remediation of hydrocarbon-contaminated territories based on the waste exchange concept.</title>
        <authorList>
            <person name="Krivoruchko A."/>
        </authorList>
    </citation>
    <scope>NUCLEOTIDE SEQUENCE</scope>
    <source>
        <strain evidence="2">IEGM 1175</strain>
    </source>
</reference>